<feature type="region of interest" description="Disordered" evidence="2">
    <location>
        <begin position="311"/>
        <end position="356"/>
    </location>
</feature>
<feature type="compositionally biased region" description="Basic and acidic residues" evidence="2">
    <location>
        <begin position="378"/>
        <end position="394"/>
    </location>
</feature>
<feature type="compositionally biased region" description="Polar residues" evidence="2">
    <location>
        <begin position="341"/>
        <end position="352"/>
    </location>
</feature>
<feature type="region of interest" description="Disordered" evidence="2">
    <location>
        <begin position="56"/>
        <end position="129"/>
    </location>
</feature>
<protein>
    <submittedName>
        <fullName evidence="3">Uncharacterized protein</fullName>
    </submittedName>
</protein>
<dbReference type="AlphaFoldDB" id="A0A0C3HUW3"/>
<organism evidence="3 4">
    <name type="scientific">Oidiodendron maius (strain Zn)</name>
    <dbReference type="NCBI Taxonomy" id="913774"/>
    <lineage>
        <taxon>Eukaryota</taxon>
        <taxon>Fungi</taxon>
        <taxon>Dikarya</taxon>
        <taxon>Ascomycota</taxon>
        <taxon>Pezizomycotina</taxon>
        <taxon>Leotiomycetes</taxon>
        <taxon>Leotiomycetes incertae sedis</taxon>
        <taxon>Myxotrichaceae</taxon>
        <taxon>Oidiodendron</taxon>
    </lineage>
</organism>
<gene>
    <name evidence="3" type="ORF">OIDMADRAFT_114085</name>
</gene>
<evidence type="ECO:0000313" key="4">
    <source>
        <dbReference type="Proteomes" id="UP000054321"/>
    </source>
</evidence>
<feature type="region of interest" description="Disordered" evidence="2">
    <location>
        <begin position="378"/>
        <end position="400"/>
    </location>
</feature>
<keyword evidence="1" id="KW-0175">Coiled coil</keyword>
<dbReference type="HOGENOM" id="CLU_689942_0_0_1"/>
<keyword evidence="4" id="KW-1185">Reference proteome</keyword>
<accession>A0A0C3HUW3</accession>
<proteinExistence type="predicted"/>
<name>A0A0C3HUW3_OIDMZ</name>
<dbReference type="STRING" id="913774.A0A0C3HUW3"/>
<evidence type="ECO:0000313" key="3">
    <source>
        <dbReference type="EMBL" id="KIN06027.1"/>
    </source>
</evidence>
<feature type="compositionally biased region" description="Pro residues" evidence="2">
    <location>
        <begin position="84"/>
        <end position="99"/>
    </location>
</feature>
<dbReference type="OrthoDB" id="5427204at2759"/>
<feature type="compositionally biased region" description="Polar residues" evidence="2">
    <location>
        <begin position="66"/>
        <end position="83"/>
    </location>
</feature>
<evidence type="ECO:0000256" key="2">
    <source>
        <dbReference type="SAM" id="MobiDB-lite"/>
    </source>
</evidence>
<evidence type="ECO:0000256" key="1">
    <source>
        <dbReference type="SAM" id="Coils"/>
    </source>
</evidence>
<sequence length="400" mass="44138">QESRDLCHRCRGPREQERAMNQNAETCETCKKNPDLAWVTQAAAAGLTQLAETLRSGIPSEERSITRVTLRSSDSQGPRLSSMNPPPAPNRQLPSPPGRSFPSPTSLNFPSPSAPSPATSSQGVNLPTPLSVNHTIDNYLPPLAAPRASEAALREHAAALQHEVSLQKMALSSLQGEHDKLLAAFSRSQTRASTLEKKHAVSDNEIISLTEEKLRLQSQVMDLERDVEELSRSRDEFRQAAVQEGAQYIEIVNKASRLEELRADETRAWNRIKEEMERKIVALSAEGRESSSGDGEIISAEIAHTTRVTEEMDMGTGKSPPHSAGPLKIERADQSPLDEQIPNTLETSQESVESLKSEIRHLRERCTKAEKALREIQDESHSMEELAKSIRSRADLAVAD</sequence>
<dbReference type="InParanoid" id="A0A0C3HUW3"/>
<reference evidence="4" key="2">
    <citation type="submission" date="2015-01" db="EMBL/GenBank/DDBJ databases">
        <title>Evolutionary Origins and Diversification of the Mycorrhizal Mutualists.</title>
        <authorList>
            <consortium name="DOE Joint Genome Institute"/>
            <consortium name="Mycorrhizal Genomics Consortium"/>
            <person name="Kohler A."/>
            <person name="Kuo A."/>
            <person name="Nagy L.G."/>
            <person name="Floudas D."/>
            <person name="Copeland A."/>
            <person name="Barry K.W."/>
            <person name="Cichocki N."/>
            <person name="Veneault-Fourrey C."/>
            <person name="LaButti K."/>
            <person name="Lindquist E.A."/>
            <person name="Lipzen A."/>
            <person name="Lundell T."/>
            <person name="Morin E."/>
            <person name="Murat C."/>
            <person name="Riley R."/>
            <person name="Ohm R."/>
            <person name="Sun H."/>
            <person name="Tunlid A."/>
            <person name="Henrissat B."/>
            <person name="Grigoriev I.V."/>
            <person name="Hibbett D.S."/>
            <person name="Martin F."/>
        </authorList>
    </citation>
    <scope>NUCLEOTIDE SEQUENCE [LARGE SCALE GENOMIC DNA]</scope>
    <source>
        <strain evidence="4">Zn</strain>
    </source>
</reference>
<dbReference type="Proteomes" id="UP000054321">
    <property type="component" value="Unassembled WGS sequence"/>
</dbReference>
<feature type="non-terminal residue" evidence="3">
    <location>
        <position position="1"/>
    </location>
</feature>
<feature type="coiled-coil region" evidence="1">
    <location>
        <begin position="206"/>
        <end position="240"/>
    </location>
</feature>
<reference evidence="3 4" key="1">
    <citation type="submission" date="2014-04" db="EMBL/GenBank/DDBJ databases">
        <authorList>
            <consortium name="DOE Joint Genome Institute"/>
            <person name="Kuo A."/>
            <person name="Martino E."/>
            <person name="Perotto S."/>
            <person name="Kohler A."/>
            <person name="Nagy L.G."/>
            <person name="Floudas D."/>
            <person name="Copeland A."/>
            <person name="Barry K.W."/>
            <person name="Cichocki N."/>
            <person name="Veneault-Fourrey C."/>
            <person name="LaButti K."/>
            <person name="Lindquist E.A."/>
            <person name="Lipzen A."/>
            <person name="Lundell T."/>
            <person name="Morin E."/>
            <person name="Murat C."/>
            <person name="Sun H."/>
            <person name="Tunlid A."/>
            <person name="Henrissat B."/>
            <person name="Grigoriev I.V."/>
            <person name="Hibbett D.S."/>
            <person name="Martin F."/>
            <person name="Nordberg H.P."/>
            <person name="Cantor M.N."/>
            <person name="Hua S.X."/>
        </authorList>
    </citation>
    <scope>NUCLEOTIDE SEQUENCE [LARGE SCALE GENOMIC DNA]</scope>
    <source>
        <strain evidence="3 4">Zn</strain>
    </source>
</reference>
<dbReference type="EMBL" id="KN832871">
    <property type="protein sequence ID" value="KIN06027.1"/>
    <property type="molecule type" value="Genomic_DNA"/>
</dbReference>